<dbReference type="InterPro" id="IPR001320">
    <property type="entry name" value="Iontro_rcpt_C"/>
</dbReference>
<evidence type="ECO:0000256" key="6">
    <source>
        <dbReference type="ARBA" id="ARBA00023136"/>
    </source>
</evidence>
<keyword evidence="8" id="KW-0325">Glycoprotein</keyword>
<dbReference type="Pfam" id="PF24576">
    <property type="entry name" value="IR75A_N"/>
    <property type="match status" value="1"/>
</dbReference>
<proteinExistence type="inferred from homology"/>
<evidence type="ECO:0000256" key="2">
    <source>
        <dbReference type="ARBA" id="ARBA00008685"/>
    </source>
</evidence>
<dbReference type="InterPro" id="IPR057074">
    <property type="entry name" value="IR75A_N"/>
</dbReference>
<evidence type="ECO:0000256" key="4">
    <source>
        <dbReference type="ARBA" id="ARBA00022692"/>
    </source>
</evidence>
<sequence>MKVVLIASVVLLCLSFVSMNDAKILKMVVNVIQSFNKPCHVVANLCWGSFEKKQLMDGLGSVDNPKTVKFVQNMDLDHFVLREKTVFLVDLSCPSVTSFFNKANSSRIFNKPYRWLIVGSSVDEGFPSELDNLQILPDSEVYLSQSNGNDSFIINLIYKIKLGRDWISEYYGTWTNNGVIKSRISETSVAMRRKNLAQETIVTSMVVTDDSTITDLFELRYPLIDSVSKSLTQQLMPLYYFMNATARVIHSDTWGYFVNGSWSGMLGDMVEGRAELAGTLLFITEQRIEVQEFLTYPSSFPVRFIFHEPPLSYQNNLYLLPFNTSVWYCCGSFVVVMIVVLLINAQWEAKKLKKESANTVLFPSVSEVTVFVVSAITQQGSTVELKGSLGRVVIFILFLAFLFLYTAYSASIVVLLQSSSNQIRTLSDLLQSKLEIGAEDTPYNRFWFAAAKDPVRKAIYEKKLAPKGSIPKFYGMVEGIKMMQNKPFAFHANLGVGYQIIQQYFQEHEKCGFQEITFLQDSTPWSSCYKLSPYKEIFKIGQIRIQEHGIANRINHLIFAKRPVCSVRGGRFVSVSIVDCYPSMLVLLYGLVLAVMILFVEILYDKRCSARKRVSASIVSSSRDTVSSSGLSSVSIDF</sequence>
<keyword evidence="3" id="KW-1003">Cell membrane</keyword>
<keyword evidence="4 9" id="KW-0812">Transmembrane</keyword>
<comment type="similarity">
    <text evidence="2">Belongs to the glutamate-gated ion channel (TC 1.A.10.1) family.</text>
</comment>
<evidence type="ECO:0000256" key="1">
    <source>
        <dbReference type="ARBA" id="ARBA00004651"/>
    </source>
</evidence>
<dbReference type="EMBL" id="GCVX01000136">
    <property type="protein sequence ID" value="JAI18094.1"/>
    <property type="molecule type" value="Transcribed_RNA"/>
</dbReference>
<feature type="transmembrane region" description="Helical" evidence="9">
    <location>
        <begin position="392"/>
        <end position="416"/>
    </location>
</feature>
<dbReference type="SUPFAM" id="SSF53850">
    <property type="entry name" value="Periplasmic binding protein-like II"/>
    <property type="match status" value="1"/>
</dbReference>
<dbReference type="Gene3D" id="3.40.190.10">
    <property type="entry name" value="Periplasmic binding protein-like II"/>
    <property type="match status" value="1"/>
</dbReference>
<reference evidence="13" key="1">
    <citation type="journal article" date="2015" name="PLoS ONE">
        <title>The Peripheral Olfactory Repertoire of the Lightbrown Apple Moth, Epiphyas postvittana.</title>
        <authorList>
            <person name="Corcoran J.A."/>
            <person name="Jordan M.D."/>
            <person name="Thrimawithana A.H."/>
            <person name="Crowhurst R.N."/>
            <person name="Newcomb R.D."/>
        </authorList>
    </citation>
    <scope>NUCLEOTIDE SEQUENCE</scope>
</reference>
<protein>
    <submittedName>
        <fullName evidence="13">Ionotropic Receptor</fullName>
    </submittedName>
</protein>
<keyword evidence="7 13" id="KW-0675">Receptor</keyword>
<evidence type="ECO:0000259" key="11">
    <source>
        <dbReference type="Pfam" id="PF00060"/>
    </source>
</evidence>
<feature type="domain" description="Ionotropic receptor 75a N-terminal" evidence="12">
    <location>
        <begin position="83"/>
        <end position="206"/>
    </location>
</feature>
<organism evidence="13">
    <name type="scientific">Epiphyas postvittana</name>
    <name type="common">Light brown apple moth</name>
    <dbReference type="NCBI Taxonomy" id="65032"/>
    <lineage>
        <taxon>Eukaryota</taxon>
        <taxon>Metazoa</taxon>
        <taxon>Ecdysozoa</taxon>
        <taxon>Arthropoda</taxon>
        <taxon>Hexapoda</taxon>
        <taxon>Insecta</taxon>
        <taxon>Pterygota</taxon>
        <taxon>Neoptera</taxon>
        <taxon>Endopterygota</taxon>
        <taxon>Lepidoptera</taxon>
        <taxon>Glossata</taxon>
        <taxon>Ditrysia</taxon>
        <taxon>Tortricoidea</taxon>
        <taxon>Tortricidae</taxon>
        <taxon>Tortricinae</taxon>
        <taxon>Epiphyas</taxon>
    </lineage>
</organism>
<evidence type="ECO:0000313" key="13">
    <source>
        <dbReference type="EMBL" id="JAI18094.1"/>
    </source>
</evidence>
<feature type="transmembrane region" description="Helical" evidence="9">
    <location>
        <begin position="581"/>
        <end position="604"/>
    </location>
</feature>
<keyword evidence="6 9" id="KW-0472">Membrane</keyword>
<feature type="chain" id="PRO_5005520320" evidence="10">
    <location>
        <begin position="23"/>
        <end position="638"/>
    </location>
</feature>
<dbReference type="Pfam" id="PF00060">
    <property type="entry name" value="Lig_chan"/>
    <property type="match status" value="1"/>
</dbReference>
<feature type="transmembrane region" description="Helical" evidence="9">
    <location>
        <begin position="325"/>
        <end position="345"/>
    </location>
</feature>
<dbReference type="PANTHER" id="PTHR42643:SF33">
    <property type="entry name" value="GLUTAMATE RECEPTOR 2-LIKE PROTEIN"/>
    <property type="match status" value="1"/>
</dbReference>
<accession>A0A0K8TUC6</accession>
<keyword evidence="10" id="KW-0732">Signal</keyword>
<dbReference type="GO" id="GO:0015276">
    <property type="term" value="F:ligand-gated monoatomic ion channel activity"/>
    <property type="evidence" value="ECO:0007669"/>
    <property type="project" value="InterPro"/>
</dbReference>
<dbReference type="GO" id="GO:0005886">
    <property type="term" value="C:plasma membrane"/>
    <property type="evidence" value="ECO:0007669"/>
    <property type="project" value="UniProtKB-SubCell"/>
</dbReference>
<dbReference type="PANTHER" id="PTHR42643">
    <property type="entry name" value="IONOTROPIC RECEPTOR 20A-RELATED"/>
    <property type="match status" value="1"/>
</dbReference>
<evidence type="ECO:0000256" key="9">
    <source>
        <dbReference type="SAM" id="Phobius"/>
    </source>
</evidence>
<name>A0A0K8TUC6_EPIPO</name>
<dbReference type="AlphaFoldDB" id="A0A0K8TUC6"/>
<evidence type="ECO:0000256" key="5">
    <source>
        <dbReference type="ARBA" id="ARBA00022989"/>
    </source>
</evidence>
<dbReference type="GO" id="GO:0050906">
    <property type="term" value="P:detection of stimulus involved in sensory perception"/>
    <property type="evidence" value="ECO:0007669"/>
    <property type="project" value="UniProtKB-ARBA"/>
</dbReference>
<evidence type="ECO:0000256" key="8">
    <source>
        <dbReference type="ARBA" id="ARBA00023180"/>
    </source>
</evidence>
<keyword evidence="5 9" id="KW-1133">Transmembrane helix</keyword>
<dbReference type="InterPro" id="IPR052192">
    <property type="entry name" value="Insect_Ionotropic_Sensory_Rcpt"/>
</dbReference>
<evidence type="ECO:0000256" key="10">
    <source>
        <dbReference type="SAM" id="SignalP"/>
    </source>
</evidence>
<feature type="signal peptide" evidence="10">
    <location>
        <begin position="1"/>
        <end position="22"/>
    </location>
</feature>
<evidence type="ECO:0000256" key="7">
    <source>
        <dbReference type="ARBA" id="ARBA00023170"/>
    </source>
</evidence>
<comment type="subcellular location">
    <subcellularLocation>
        <location evidence="1">Cell membrane</location>
        <topology evidence="1">Multi-pass membrane protein</topology>
    </subcellularLocation>
</comment>
<evidence type="ECO:0000256" key="3">
    <source>
        <dbReference type="ARBA" id="ARBA00022475"/>
    </source>
</evidence>
<feature type="domain" description="Ionotropic glutamate receptor C-terminal" evidence="11">
    <location>
        <begin position="324"/>
        <end position="526"/>
    </location>
</feature>
<evidence type="ECO:0000259" key="12">
    <source>
        <dbReference type="Pfam" id="PF24576"/>
    </source>
</evidence>
<dbReference type="Gene3D" id="1.10.287.70">
    <property type="match status" value="1"/>
</dbReference>